<accession>L7K003</accession>
<organism evidence="1 2">
    <name type="scientific">Trachipleistophora hominis</name>
    <name type="common">Microsporidian parasite</name>
    <dbReference type="NCBI Taxonomy" id="72359"/>
    <lineage>
        <taxon>Eukaryota</taxon>
        <taxon>Fungi</taxon>
        <taxon>Fungi incertae sedis</taxon>
        <taxon>Microsporidia</taxon>
        <taxon>Pleistophoridae</taxon>
        <taxon>Trachipleistophora</taxon>
    </lineage>
</organism>
<dbReference type="VEuPathDB" id="MicrosporidiaDB:THOM_0659"/>
<keyword evidence="2" id="KW-1185">Reference proteome</keyword>
<dbReference type="AlphaFoldDB" id="L7K003"/>
<gene>
    <name evidence="1" type="ORF">THOM_0659</name>
</gene>
<evidence type="ECO:0000313" key="2">
    <source>
        <dbReference type="Proteomes" id="UP000011185"/>
    </source>
</evidence>
<proteinExistence type="predicted"/>
<dbReference type="HOGENOM" id="CLU_2575550_0_0_1"/>
<name>L7K003_TRAHO</name>
<evidence type="ECO:0000313" key="1">
    <source>
        <dbReference type="EMBL" id="ELQ76347.1"/>
    </source>
</evidence>
<sequence>MQKGASQNAGELLDDDYRDVKLKLESIYNRREQIKDLEYVSSLLKKQKVLNKRIDRLISAAKIFRGKVQLKEGHIYEVDLF</sequence>
<dbReference type="EMBL" id="JH993854">
    <property type="protein sequence ID" value="ELQ76347.1"/>
    <property type="molecule type" value="Genomic_DNA"/>
</dbReference>
<protein>
    <submittedName>
        <fullName evidence="1">Uncharacterized protein</fullName>
    </submittedName>
</protein>
<reference evidence="1 2" key="1">
    <citation type="journal article" date="2012" name="PLoS Pathog.">
        <title>The genome of the obligate intracellular parasite Trachipleistophora hominis: new insights into microsporidian genome dynamics and reductive evolution.</title>
        <authorList>
            <person name="Heinz E."/>
            <person name="Williams T.A."/>
            <person name="Nakjang S."/>
            <person name="Noel C.J."/>
            <person name="Swan D.C."/>
            <person name="Goldberg A.V."/>
            <person name="Harris S.R."/>
            <person name="Weinmaier T."/>
            <person name="Markert S."/>
            <person name="Becher D."/>
            <person name="Bernhardt J."/>
            <person name="Dagan T."/>
            <person name="Hacker C."/>
            <person name="Lucocq J.M."/>
            <person name="Schweder T."/>
            <person name="Rattei T."/>
            <person name="Hall N."/>
            <person name="Hirt R.P."/>
            <person name="Embley T.M."/>
        </authorList>
    </citation>
    <scope>NUCLEOTIDE SEQUENCE [LARGE SCALE GENOMIC DNA]</scope>
</reference>
<dbReference type="Proteomes" id="UP000011185">
    <property type="component" value="Unassembled WGS sequence"/>
</dbReference>
<dbReference type="InParanoid" id="L7K003"/>